<dbReference type="STRING" id="7574.A0A1S3ITE3"/>
<dbReference type="GeneID" id="106167291"/>
<dbReference type="OrthoDB" id="6288582at2759"/>
<dbReference type="AlphaFoldDB" id="A0A1S3ITE3"/>
<feature type="compositionally biased region" description="Low complexity" evidence="1">
    <location>
        <begin position="290"/>
        <end position="305"/>
    </location>
</feature>
<reference evidence="3 4" key="1">
    <citation type="submission" date="2025-04" db="UniProtKB">
        <authorList>
            <consortium name="RefSeq"/>
        </authorList>
    </citation>
    <scope>IDENTIFICATION</scope>
    <source>
        <tissue evidence="3 4">Gonads</tissue>
    </source>
</reference>
<evidence type="ECO:0000313" key="2">
    <source>
        <dbReference type="Proteomes" id="UP000085678"/>
    </source>
</evidence>
<protein>
    <submittedName>
        <fullName evidence="3 4">Trithorax group protein osa-like</fullName>
    </submittedName>
</protein>
<evidence type="ECO:0000256" key="1">
    <source>
        <dbReference type="SAM" id="MobiDB-lite"/>
    </source>
</evidence>
<feature type="compositionally biased region" description="Basic and acidic residues" evidence="1">
    <location>
        <begin position="37"/>
        <end position="51"/>
    </location>
</feature>
<name>A0A1S3ITE3_LINAN</name>
<evidence type="ECO:0000313" key="4">
    <source>
        <dbReference type="RefSeq" id="XP_013401481.1"/>
    </source>
</evidence>
<feature type="compositionally biased region" description="Pro residues" evidence="1">
    <location>
        <begin position="213"/>
        <end position="223"/>
    </location>
</feature>
<sequence>MRMSEKTSDQSQIKGGSSPSHGSSEQLAKDPQVNGHESAKEDGDKDLKGNVKETPQGNVHDGQGDWQDKMNEAESGQKVPRGNGAGDSHSNGDPAGLDGADSKVSSACLDHGESPTKTKAVKENVVSHGKASATKGLSNGNSGKTGKSSSEKSLPLEVSTPVEPGFSLETSPRSHRNRHREGRGEGTQKVHSPRGYPPHPPHAQGPQHTHPPAQGPQAPPHQTPPHHHQSDPSASPRGGHSPSGHSPRSTSRGGSPQRENGATGTMSTGAPVPPSSSGAMAGGTGTVPAGTSLSSGSGQQGLTLGPGQHVVHVHVNPGETFSVRVGDQIQHIQGPATVRMVSQNGPPMPMPMQVPPGHIVQQIVDENGILTHVILSPQPPPGMTPAPSISSVGYYVSIAISFFFSRRPSKMLACSNPSDVEVV</sequence>
<dbReference type="Proteomes" id="UP000085678">
    <property type="component" value="Unplaced"/>
</dbReference>
<feature type="compositionally biased region" description="Low complexity" evidence="1">
    <location>
        <begin position="135"/>
        <end position="153"/>
    </location>
</feature>
<accession>A0A1S3ITE3</accession>
<feature type="region of interest" description="Disordered" evidence="1">
    <location>
        <begin position="1"/>
        <end position="305"/>
    </location>
</feature>
<dbReference type="KEGG" id="lak:106167291"/>
<feature type="compositionally biased region" description="Basic and acidic residues" evidence="1">
    <location>
        <begin position="62"/>
        <end position="72"/>
    </location>
</feature>
<organism evidence="2 3">
    <name type="scientific">Lingula anatina</name>
    <name type="common">Brachiopod</name>
    <name type="synonym">Lingula unguis</name>
    <dbReference type="NCBI Taxonomy" id="7574"/>
    <lineage>
        <taxon>Eukaryota</taxon>
        <taxon>Metazoa</taxon>
        <taxon>Spiralia</taxon>
        <taxon>Lophotrochozoa</taxon>
        <taxon>Brachiopoda</taxon>
        <taxon>Linguliformea</taxon>
        <taxon>Lingulata</taxon>
        <taxon>Lingulida</taxon>
        <taxon>Linguloidea</taxon>
        <taxon>Lingulidae</taxon>
        <taxon>Lingula</taxon>
    </lineage>
</organism>
<feature type="compositionally biased region" description="Low complexity" evidence="1">
    <location>
        <begin position="232"/>
        <end position="256"/>
    </location>
</feature>
<gene>
    <name evidence="3 4" type="primary">LOC106167291</name>
</gene>
<feature type="compositionally biased region" description="Low complexity" evidence="1">
    <location>
        <begin position="267"/>
        <end position="279"/>
    </location>
</feature>
<dbReference type="RefSeq" id="XP_013401480.1">
    <property type="nucleotide sequence ID" value="XM_013546026.1"/>
</dbReference>
<evidence type="ECO:0000313" key="3">
    <source>
        <dbReference type="RefSeq" id="XP_013401480.1"/>
    </source>
</evidence>
<proteinExistence type="predicted"/>
<feature type="compositionally biased region" description="Basic and acidic residues" evidence="1">
    <location>
        <begin position="110"/>
        <end position="122"/>
    </location>
</feature>
<feature type="compositionally biased region" description="Polar residues" evidence="1">
    <location>
        <begin position="9"/>
        <end position="26"/>
    </location>
</feature>
<dbReference type="RefSeq" id="XP_013401481.1">
    <property type="nucleotide sequence ID" value="XM_013546027.1"/>
</dbReference>
<feature type="compositionally biased region" description="Polar residues" evidence="1">
    <location>
        <begin position="257"/>
        <end position="266"/>
    </location>
</feature>
<keyword evidence="2" id="KW-1185">Reference proteome</keyword>